<reference evidence="1 2" key="1">
    <citation type="submission" date="2023-07" db="EMBL/GenBank/DDBJ databases">
        <title>Sorghum-associated microbial communities from plants grown in Nebraska, USA.</title>
        <authorList>
            <person name="Schachtman D."/>
        </authorList>
    </citation>
    <scope>NUCLEOTIDE SEQUENCE [LARGE SCALE GENOMIC DNA]</scope>
    <source>
        <strain evidence="1 2">DS1781</strain>
    </source>
</reference>
<comment type="caution">
    <text evidence="1">The sequence shown here is derived from an EMBL/GenBank/DDBJ whole genome shotgun (WGS) entry which is preliminary data.</text>
</comment>
<sequence>MSTSAVAEPSPALDRFSLAIGAFHADPTVDAGLNTPYGRFDTRDIGTGSVTMPRITADVLIGDSQGFSFDYYRLNRDYGTGFANNFAIGPTSVTALGNVNLDLKLDFAKFAYKWWIGSGNTVLGLGAGLAYYRVNLDSNALAGVNGATATFSQHDSDDAFAPLLEVGVRHAISPDLRLFADVSGVRKGGSNLRGHIYNAALGVEWFPVKNVGVVLSYGVSEIELKRDVDALSSTARLRVKLKGPSAFLKARF</sequence>
<organism evidence="1 2">
    <name type="scientific">Variovorax soli</name>
    <dbReference type="NCBI Taxonomy" id="376815"/>
    <lineage>
        <taxon>Bacteria</taxon>
        <taxon>Pseudomonadati</taxon>
        <taxon>Pseudomonadota</taxon>
        <taxon>Betaproteobacteria</taxon>
        <taxon>Burkholderiales</taxon>
        <taxon>Comamonadaceae</taxon>
        <taxon>Variovorax</taxon>
    </lineage>
</organism>
<dbReference type="SUPFAM" id="SSF103515">
    <property type="entry name" value="Autotransporter"/>
    <property type="match status" value="1"/>
</dbReference>
<accession>A0ABU1N895</accession>
<proteinExistence type="predicted"/>
<evidence type="ECO:0008006" key="3">
    <source>
        <dbReference type="Google" id="ProtNLM"/>
    </source>
</evidence>
<evidence type="ECO:0000313" key="2">
    <source>
        <dbReference type="Proteomes" id="UP001184230"/>
    </source>
</evidence>
<evidence type="ECO:0000313" key="1">
    <source>
        <dbReference type="EMBL" id="MDR6534666.1"/>
    </source>
</evidence>
<dbReference type="InterPro" id="IPR036709">
    <property type="entry name" value="Autotransporte_beta_dom_sf"/>
</dbReference>
<dbReference type="RefSeq" id="WP_309898050.1">
    <property type="nucleotide sequence ID" value="NZ_JAVDRF010000001.1"/>
</dbReference>
<dbReference type="Proteomes" id="UP001184230">
    <property type="component" value="Unassembled WGS sequence"/>
</dbReference>
<name>A0ABU1N895_9BURK</name>
<dbReference type="EMBL" id="JAVDRF010000001">
    <property type="protein sequence ID" value="MDR6534666.1"/>
    <property type="molecule type" value="Genomic_DNA"/>
</dbReference>
<gene>
    <name evidence="1" type="ORF">J2739_000426</name>
</gene>
<keyword evidence="2" id="KW-1185">Reference proteome</keyword>
<protein>
    <recommendedName>
        <fullName evidence="3">Opacity protein</fullName>
    </recommendedName>
</protein>